<dbReference type="OrthoDB" id="9789941at2"/>
<dbReference type="Proteomes" id="UP000256269">
    <property type="component" value="Unassembled WGS sequence"/>
</dbReference>
<comment type="caution">
    <text evidence="3">The sequence shown here is derived from an EMBL/GenBank/DDBJ whole genome shotgun (WGS) entry which is preliminary data.</text>
</comment>
<keyword evidence="4" id="KW-1185">Reference proteome</keyword>
<accession>A0A3E0GV35</accession>
<evidence type="ECO:0000259" key="2">
    <source>
        <dbReference type="Pfam" id="PF13529"/>
    </source>
</evidence>
<feature type="signal peptide" evidence="1">
    <location>
        <begin position="1"/>
        <end position="32"/>
    </location>
</feature>
<evidence type="ECO:0000313" key="3">
    <source>
        <dbReference type="EMBL" id="REH29487.1"/>
    </source>
</evidence>
<dbReference type="CDD" id="cd02549">
    <property type="entry name" value="Peptidase_C39A"/>
    <property type="match status" value="1"/>
</dbReference>
<dbReference type="Gene3D" id="3.90.70.10">
    <property type="entry name" value="Cysteine proteinases"/>
    <property type="match status" value="1"/>
</dbReference>
<sequence length="428" mass="46021">MSPVHNRLTRLALVGTVAGALIAQLTTAPATAATSVAPVDFHQWSSDAQFHSGHSDGMIVRDGLVIGRPAGTVQHTEPALGTTRTYDYSTWTSPPYSQRFGATQLIASWNAATPAGTWLQVEMRGTSSKGTQTGWYVMGRWASGDEDIQRTSVPDQTDATGTIDVDTFEAADGVQLMSYQLRVTLYRLHGVSVSPHLRMVGAMTSAVPDRFTVPTSPSGGAWGIELPVPRYSQDIHKGQYPQYDGGGEAWCSPTSTQMVVEYWGKHPTAQQLSWVDPSYADPSVDFAARGTYDYDYQGAGNWPFNTAYAASYGLDAHITRLHSLQELEGYIKRGIPVITSQSFQASELDGAGYSTSGHIMVVVGFTATGDVIVNDPASSDDPAVRNVYKRGQFENVWLRTERPLPGGGVGSGPGGVVYIVTPHGMPLP</sequence>
<feature type="domain" description="Peptidase C39-like" evidence="2">
    <location>
        <begin position="227"/>
        <end position="377"/>
    </location>
</feature>
<dbReference type="RefSeq" id="WP_116181318.1">
    <property type="nucleotide sequence ID" value="NZ_CP144375.1"/>
</dbReference>
<keyword evidence="1" id="KW-0732">Signal</keyword>
<dbReference type="Pfam" id="PF13529">
    <property type="entry name" value="Peptidase_C39_2"/>
    <property type="match status" value="1"/>
</dbReference>
<evidence type="ECO:0000313" key="4">
    <source>
        <dbReference type="Proteomes" id="UP000256269"/>
    </source>
</evidence>
<feature type="chain" id="PRO_5017587548" evidence="1">
    <location>
        <begin position="33"/>
        <end position="428"/>
    </location>
</feature>
<dbReference type="EMBL" id="QUNO01000025">
    <property type="protein sequence ID" value="REH29487.1"/>
    <property type="molecule type" value="Genomic_DNA"/>
</dbReference>
<protein>
    <submittedName>
        <fullName evidence="3">Peptidase C39-like protein</fullName>
    </submittedName>
</protein>
<evidence type="ECO:0000256" key="1">
    <source>
        <dbReference type="SAM" id="SignalP"/>
    </source>
</evidence>
<name>A0A3E0GV35_9PSEU</name>
<gene>
    <name evidence="3" type="ORF">BCF44_125102</name>
</gene>
<organism evidence="3 4">
    <name type="scientific">Kutzneria buriramensis</name>
    <dbReference type="NCBI Taxonomy" id="1045776"/>
    <lineage>
        <taxon>Bacteria</taxon>
        <taxon>Bacillati</taxon>
        <taxon>Actinomycetota</taxon>
        <taxon>Actinomycetes</taxon>
        <taxon>Pseudonocardiales</taxon>
        <taxon>Pseudonocardiaceae</taxon>
        <taxon>Kutzneria</taxon>
    </lineage>
</organism>
<dbReference type="InterPro" id="IPR039563">
    <property type="entry name" value="Peptidase_C39_single_dom"/>
</dbReference>
<dbReference type="AlphaFoldDB" id="A0A3E0GV35"/>
<dbReference type="InterPro" id="IPR039564">
    <property type="entry name" value="Peptidase_C39-like"/>
</dbReference>
<reference evidence="3 4" key="1">
    <citation type="submission" date="2018-08" db="EMBL/GenBank/DDBJ databases">
        <title>Genomic Encyclopedia of Archaeal and Bacterial Type Strains, Phase II (KMG-II): from individual species to whole genera.</title>
        <authorList>
            <person name="Goeker M."/>
        </authorList>
    </citation>
    <scope>NUCLEOTIDE SEQUENCE [LARGE SCALE GENOMIC DNA]</scope>
    <source>
        <strain evidence="3 4">DSM 45791</strain>
    </source>
</reference>
<proteinExistence type="predicted"/>